<dbReference type="OrthoDB" id="78623at2759"/>
<reference evidence="3 4" key="1">
    <citation type="submission" date="2019-03" db="EMBL/GenBank/DDBJ databases">
        <authorList>
            <person name="Gaulin E."/>
            <person name="Dumas B."/>
        </authorList>
    </citation>
    <scope>NUCLEOTIDE SEQUENCE [LARGE SCALE GENOMIC DNA]</scope>
    <source>
        <strain evidence="3">CBS 568.67</strain>
    </source>
</reference>
<organism evidence="3 4">
    <name type="scientific">Aphanomyces stellatus</name>
    <dbReference type="NCBI Taxonomy" id="120398"/>
    <lineage>
        <taxon>Eukaryota</taxon>
        <taxon>Sar</taxon>
        <taxon>Stramenopiles</taxon>
        <taxon>Oomycota</taxon>
        <taxon>Saprolegniomycetes</taxon>
        <taxon>Saprolegniales</taxon>
        <taxon>Verrucalvaceae</taxon>
        <taxon>Aphanomyces</taxon>
    </lineage>
</organism>
<dbReference type="EMBL" id="CAADRA010005142">
    <property type="protein sequence ID" value="VFT85861.1"/>
    <property type="molecule type" value="Genomic_DNA"/>
</dbReference>
<reference evidence="2" key="2">
    <citation type="submission" date="2019-06" db="EMBL/GenBank/DDBJ databases">
        <title>Genomics analysis of Aphanomyces spp. identifies a new class of oomycete effector associated with host adaptation.</title>
        <authorList>
            <person name="Gaulin E."/>
        </authorList>
    </citation>
    <scope>NUCLEOTIDE SEQUENCE</scope>
    <source>
        <strain evidence="2">CBS 578.67</strain>
    </source>
</reference>
<name>A0A485KLN1_9STRA</name>
<sequence length="108" mass="11481">MLRRNNGCLNLAALDPGYQPPTTTNSLSSFALARKRSSGADDTDAAAVSNINNSYGNAGDDTPQLPPSEKKRSIPIAIPDSTKASGGSRATSMLYCQDVFNRPSRYIT</sequence>
<gene>
    <name evidence="3" type="primary">Aste57867_8977</name>
    <name evidence="2" type="ORF">As57867_008942</name>
    <name evidence="3" type="ORF">ASTE57867_8977</name>
</gene>
<evidence type="ECO:0000256" key="1">
    <source>
        <dbReference type="SAM" id="MobiDB-lite"/>
    </source>
</evidence>
<feature type="region of interest" description="Disordered" evidence="1">
    <location>
        <begin position="50"/>
        <end position="89"/>
    </location>
</feature>
<proteinExistence type="predicted"/>
<accession>A0A485KLN1</accession>
<protein>
    <submittedName>
        <fullName evidence="3">Aste57867_8977 protein</fullName>
    </submittedName>
</protein>
<evidence type="ECO:0000313" key="4">
    <source>
        <dbReference type="Proteomes" id="UP000332933"/>
    </source>
</evidence>
<evidence type="ECO:0000313" key="3">
    <source>
        <dbReference type="EMBL" id="VFT85861.1"/>
    </source>
</evidence>
<dbReference type="AlphaFoldDB" id="A0A485KLN1"/>
<keyword evidence="4" id="KW-1185">Reference proteome</keyword>
<dbReference type="Proteomes" id="UP000332933">
    <property type="component" value="Unassembled WGS sequence"/>
</dbReference>
<dbReference type="EMBL" id="VJMH01005121">
    <property type="protein sequence ID" value="KAF0700493.1"/>
    <property type="molecule type" value="Genomic_DNA"/>
</dbReference>
<evidence type="ECO:0000313" key="2">
    <source>
        <dbReference type="EMBL" id="KAF0700493.1"/>
    </source>
</evidence>